<keyword evidence="2" id="KW-1185">Reference proteome</keyword>
<gene>
    <name evidence="1" type="ORF">SMD44_08819</name>
</gene>
<dbReference type="Proteomes" id="UP000195880">
    <property type="component" value="Chromosome"/>
</dbReference>
<dbReference type="InterPro" id="IPR015421">
    <property type="entry name" value="PyrdxlP-dep_Trfase_major"/>
</dbReference>
<dbReference type="KEGG" id="salf:SMD44_08819"/>
<evidence type="ECO:0000313" key="2">
    <source>
        <dbReference type="Proteomes" id="UP000195880"/>
    </source>
</evidence>
<sequence>MPGLPLAAVITSAEIEQRAYERGFLFFTTHVSDPLVAAVGNTVLDVLSADKLDERARPSACSSATA</sequence>
<dbReference type="Gene3D" id="3.40.640.10">
    <property type="entry name" value="Type I PLP-dependent aspartate aminotransferase-like (Major domain)"/>
    <property type="match status" value="1"/>
</dbReference>
<organism evidence="1 2">
    <name type="scientific">Streptomyces alboflavus</name>
    <dbReference type="NCBI Taxonomy" id="67267"/>
    <lineage>
        <taxon>Bacteria</taxon>
        <taxon>Bacillati</taxon>
        <taxon>Actinomycetota</taxon>
        <taxon>Actinomycetes</taxon>
        <taxon>Kitasatosporales</taxon>
        <taxon>Streptomycetaceae</taxon>
        <taxon>Streptomyces</taxon>
    </lineage>
</organism>
<name>A0A1Z1WSN1_9ACTN</name>
<reference evidence="1 2" key="1">
    <citation type="submission" date="2017-05" db="EMBL/GenBank/DDBJ databases">
        <title>Streptomyces alboflavus Genome sequencing and assembly.</title>
        <authorList>
            <person name="Wang Y."/>
            <person name="Du B."/>
            <person name="Ding Y."/>
            <person name="Liu H."/>
            <person name="Hou Q."/>
            <person name="Liu K."/>
            <person name="Wang C."/>
            <person name="Yao L."/>
        </authorList>
    </citation>
    <scope>NUCLEOTIDE SEQUENCE [LARGE SCALE GENOMIC DNA]</scope>
    <source>
        <strain evidence="1 2">MDJK44</strain>
    </source>
</reference>
<proteinExistence type="predicted"/>
<dbReference type="AlphaFoldDB" id="A0A1Z1WSN1"/>
<dbReference type="EMBL" id="CP021748">
    <property type="protein sequence ID" value="ARX89332.1"/>
    <property type="molecule type" value="Genomic_DNA"/>
</dbReference>
<evidence type="ECO:0000313" key="1">
    <source>
        <dbReference type="EMBL" id="ARX89332.1"/>
    </source>
</evidence>
<dbReference type="SUPFAM" id="SSF53383">
    <property type="entry name" value="PLP-dependent transferases"/>
    <property type="match status" value="1"/>
</dbReference>
<dbReference type="InterPro" id="IPR015424">
    <property type="entry name" value="PyrdxlP-dep_Trfase"/>
</dbReference>
<protein>
    <submittedName>
        <fullName evidence="1">Uncharacterized protein</fullName>
    </submittedName>
</protein>
<accession>A0A1Z1WSN1</accession>